<dbReference type="InterPro" id="IPR001680">
    <property type="entry name" value="WD40_rpt"/>
</dbReference>
<dbReference type="GO" id="GO:0032040">
    <property type="term" value="C:small-subunit processome"/>
    <property type="evidence" value="ECO:0007669"/>
    <property type="project" value="TreeGrafter"/>
</dbReference>
<sequence length="822" mass="89778">MEGTTTLAVHRCRFVDFSPSSVTALAFPPLPLLSTKRKQKATTEGMASMFGPLIVGRANGNIEIYEWTGSASVVEAPQAWVLRKTLSGLIPSKVDSLALTLKCPVDLRGDDIPSISDLRLFSTGGGSELIEWDMVHTTIRRSISSQGGSIWSIATNPASTVLALGCEDGSIHLLSLEYDTLRHLRRLDRSKSRILTLAWGPPFLRGSRDRVHTTHDQDDSSDEDEDEWQDSWIVAGCSDSSLRKWDVSSGRILDRMGTDKVKGERTLVWAVGVLGDGTIISGDSLGMVNFEAHGADVLCLVVGSEGTSVYTSGIDQKVSQFSLIKSSSKSDPISSSYTKWVRTATKRMHSHDVRGLSMWPPYSPLPPSHQRAFRTDIAPLLVSGGLDMCIVVTPAALPRSTARITNPLATSVTATFGDAYHRRIAYSSGVHGTVGLHLAKGARLVLSTGDTGLAVWRLPEKFSLLEMDLRVQTNLVASAISDDGRWLAVSDAFEMKLFLLRTESSIDLKPVRVRDFQAILRERLPDAPSTCGASALLFSPDCSKLIVATTTGFVLVLDLVFDPVSAEVEGRALTGRRNGVDHEMDGSEPGQDVHDSDSGTDDYRWTLPAMITRMAVSPDGQWLATTDDHMRTHIFNLDSVQHHSSLPSFPQPAHALAFAPSAPSLLILGFANNTVEVYDVEVRQFPAWSRALCAGLPKRFTHLHDAILGVTLAPASVDSTTDQRSENVNVLALFWGATWLCKVQFDAPVGWGGFEKKRRRRRSEVAERDRGAAHNFKLITQYRQILLAEFLAAGELVVVERPLTDVLAGLPPPYFKPKYGAS</sequence>
<dbReference type="Proteomes" id="UP001201163">
    <property type="component" value="Unassembled WGS sequence"/>
</dbReference>
<feature type="compositionally biased region" description="Basic and acidic residues" evidence="1">
    <location>
        <begin position="578"/>
        <end position="599"/>
    </location>
</feature>
<feature type="region of interest" description="Disordered" evidence="1">
    <location>
        <begin position="575"/>
        <end position="599"/>
    </location>
</feature>
<dbReference type="PANTHER" id="PTHR44163:SF1">
    <property type="entry name" value="U3 SMALL NUCLEOLAR RNA-ASSOCIATED PROTEIN 4 HOMOLOG"/>
    <property type="match status" value="1"/>
</dbReference>
<organism evidence="2 3">
    <name type="scientific">Lactarius akahatsu</name>
    <dbReference type="NCBI Taxonomy" id="416441"/>
    <lineage>
        <taxon>Eukaryota</taxon>
        <taxon>Fungi</taxon>
        <taxon>Dikarya</taxon>
        <taxon>Basidiomycota</taxon>
        <taxon>Agaricomycotina</taxon>
        <taxon>Agaricomycetes</taxon>
        <taxon>Russulales</taxon>
        <taxon>Russulaceae</taxon>
        <taxon>Lactarius</taxon>
    </lineage>
</organism>
<dbReference type="GO" id="GO:0030686">
    <property type="term" value="C:90S preribosome"/>
    <property type="evidence" value="ECO:0007669"/>
    <property type="project" value="InterPro"/>
</dbReference>
<name>A0AAD4LJX0_9AGAM</name>
<dbReference type="InterPro" id="IPR046351">
    <property type="entry name" value="UTP4"/>
</dbReference>
<reference evidence="2" key="1">
    <citation type="submission" date="2022-01" db="EMBL/GenBank/DDBJ databases">
        <title>Comparative genomics reveals a dynamic genome evolution in the ectomycorrhizal milk-cap (Lactarius) mushrooms.</title>
        <authorList>
            <consortium name="DOE Joint Genome Institute"/>
            <person name="Lebreton A."/>
            <person name="Tang N."/>
            <person name="Kuo A."/>
            <person name="LaButti K."/>
            <person name="Drula E."/>
            <person name="Barry K."/>
            <person name="Clum A."/>
            <person name="Lipzen A."/>
            <person name="Mousain D."/>
            <person name="Ng V."/>
            <person name="Wang R."/>
            <person name="Wang X."/>
            <person name="Dai Y."/>
            <person name="Henrissat B."/>
            <person name="Grigoriev I.V."/>
            <person name="Guerin-Laguette A."/>
            <person name="Yu F."/>
            <person name="Martin F.M."/>
        </authorList>
    </citation>
    <scope>NUCLEOTIDE SEQUENCE</scope>
    <source>
        <strain evidence="2">QP</strain>
    </source>
</reference>
<evidence type="ECO:0000313" key="3">
    <source>
        <dbReference type="Proteomes" id="UP001201163"/>
    </source>
</evidence>
<dbReference type="SUPFAM" id="SSF50978">
    <property type="entry name" value="WD40 repeat-like"/>
    <property type="match status" value="1"/>
</dbReference>
<keyword evidence="3" id="KW-1185">Reference proteome</keyword>
<dbReference type="AlphaFoldDB" id="A0AAD4LJX0"/>
<accession>A0AAD4LJX0</accession>
<dbReference type="PANTHER" id="PTHR44163">
    <property type="entry name" value="U3 SMALL NUCLEOLAR RNA-ASSOCIATED PROTEIN 4 HOMOLOG"/>
    <property type="match status" value="1"/>
</dbReference>
<gene>
    <name evidence="2" type="ORF">EDB92DRAFT_1859407</name>
</gene>
<evidence type="ECO:0000313" key="2">
    <source>
        <dbReference type="EMBL" id="KAH8992019.1"/>
    </source>
</evidence>
<comment type="caution">
    <text evidence="2">The sequence shown here is derived from an EMBL/GenBank/DDBJ whole genome shotgun (WGS) entry which is preliminary data.</text>
</comment>
<evidence type="ECO:0000256" key="1">
    <source>
        <dbReference type="SAM" id="MobiDB-lite"/>
    </source>
</evidence>
<dbReference type="GO" id="GO:0000462">
    <property type="term" value="P:maturation of SSU-rRNA from tricistronic rRNA transcript (SSU-rRNA, 5.8S rRNA, LSU-rRNA)"/>
    <property type="evidence" value="ECO:0007669"/>
    <property type="project" value="InterPro"/>
</dbReference>
<dbReference type="GO" id="GO:0034455">
    <property type="term" value="C:t-UTP complex"/>
    <property type="evidence" value="ECO:0007669"/>
    <property type="project" value="TreeGrafter"/>
</dbReference>
<proteinExistence type="predicted"/>
<dbReference type="GO" id="GO:0003723">
    <property type="term" value="F:RNA binding"/>
    <property type="evidence" value="ECO:0007669"/>
    <property type="project" value="TreeGrafter"/>
</dbReference>
<dbReference type="InterPro" id="IPR036322">
    <property type="entry name" value="WD40_repeat_dom_sf"/>
</dbReference>
<dbReference type="SMART" id="SM00320">
    <property type="entry name" value="WD40"/>
    <property type="match status" value="7"/>
</dbReference>
<protein>
    <submittedName>
        <fullName evidence="2">WD40 repeat-like protein</fullName>
    </submittedName>
</protein>
<dbReference type="InterPro" id="IPR015943">
    <property type="entry name" value="WD40/YVTN_repeat-like_dom_sf"/>
</dbReference>
<dbReference type="Gene3D" id="2.130.10.10">
    <property type="entry name" value="YVTN repeat-like/Quinoprotein amine dehydrogenase"/>
    <property type="match status" value="2"/>
</dbReference>
<dbReference type="EMBL" id="JAKELL010000024">
    <property type="protein sequence ID" value="KAH8992019.1"/>
    <property type="molecule type" value="Genomic_DNA"/>
</dbReference>